<organism evidence="1 2">
    <name type="scientific">Candidatus Adlerbacteria bacterium RIFCSPLOWO2_01_FULL_54_16</name>
    <dbReference type="NCBI Taxonomy" id="1797244"/>
    <lineage>
        <taxon>Bacteria</taxon>
        <taxon>Candidatus Adleribacteriota</taxon>
    </lineage>
</organism>
<proteinExistence type="predicted"/>
<evidence type="ECO:0000313" key="2">
    <source>
        <dbReference type="Proteomes" id="UP000176943"/>
    </source>
</evidence>
<reference evidence="1 2" key="1">
    <citation type="journal article" date="2016" name="Nat. Commun.">
        <title>Thousands of microbial genomes shed light on interconnected biogeochemical processes in an aquifer system.</title>
        <authorList>
            <person name="Anantharaman K."/>
            <person name="Brown C.T."/>
            <person name="Hug L.A."/>
            <person name="Sharon I."/>
            <person name="Castelle C.J."/>
            <person name="Probst A.J."/>
            <person name="Thomas B.C."/>
            <person name="Singh A."/>
            <person name="Wilkins M.J."/>
            <person name="Karaoz U."/>
            <person name="Brodie E.L."/>
            <person name="Williams K.H."/>
            <person name="Hubbard S.S."/>
            <person name="Banfield J.F."/>
        </authorList>
    </citation>
    <scope>NUCLEOTIDE SEQUENCE [LARGE SCALE GENOMIC DNA]</scope>
</reference>
<accession>A0A1F4Y0J9</accession>
<dbReference type="EMBL" id="MEWY01000002">
    <property type="protein sequence ID" value="OGC87459.1"/>
    <property type="molecule type" value="Genomic_DNA"/>
</dbReference>
<dbReference type="Proteomes" id="UP000176943">
    <property type="component" value="Unassembled WGS sequence"/>
</dbReference>
<evidence type="ECO:0000313" key="1">
    <source>
        <dbReference type="EMBL" id="OGC87459.1"/>
    </source>
</evidence>
<sequence length="65" mass="7380">MARQVETREQLGELRIERFFANVCVGTRATLFRTPIVHISVDVSVFLIFKLLLACDRTPALAAFQ</sequence>
<dbReference type="AlphaFoldDB" id="A0A1F4Y0J9"/>
<gene>
    <name evidence="1" type="ORF">A3B33_02305</name>
</gene>
<comment type="caution">
    <text evidence="1">The sequence shown here is derived from an EMBL/GenBank/DDBJ whole genome shotgun (WGS) entry which is preliminary data.</text>
</comment>
<protein>
    <submittedName>
        <fullName evidence="1">Uncharacterized protein</fullName>
    </submittedName>
</protein>
<name>A0A1F4Y0J9_9BACT</name>